<dbReference type="EMBL" id="CP038613">
    <property type="protein sequence ID" value="QBY43761.1"/>
    <property type="molecule type" value="Genomic_DNA"/>
</dbReference>
<sequence>MNESPFVKTSELAKRYKVTIHTIRQWAGNGKQRRDGFPRPRFRSNELNFAQQDILDWEMGKRFD</sequence>
<dbReference type="Proteomes" id="UP000295134">
    <property type="component" value="Chromosome"/>
</dbReference>
<dbReference type="GeneID" id="96877387"/>
<organism evidence="1 2">
    <name type="scientific">Arsenophonus nasoniae</name>
    <name type="common">son-killer infecting Nasonia vitripennis</name>
    <dbReference type="NCBI Taxonomy" id="638"/>
    <lineage>
        <taxon>Bacteria</taxon>
        <taxon>Pseudomonadati</taxon>
        <taxon>Pseudomonadota</taxon>
        <taxon>Gammaproteobacteria</taxon>
        <taxon>Enterobacterales</taxon>
        <taxon>Morganellaceae</taxon>
        <taxon>Arsenophonus</taxon>
    </lineage>
</organism>
<proteinExistence type="predicted"/>
<dbReference type="SUPFAM" id="SSF46955">
    <property type="entry name" value="Putative DNA-binding domain"/>
    <property type="match status" value="1"/>
</dbReference>
<dbReference type="RefSeq" id="WP_135677717.1">
    <property type="nucleotide sequence ID" value="NZ_CP038613.1"/>
</dbReference>
<dbReference type="InterPro" id="IPR009061">
    <property type="entry name" value="DNA-bd_dom_put_sf"/>
</dbReference>
<gene>
    <name evidence="1" type="ORF">ArsFIN_23300</name>
</gene>
<evidence type="ECO:0000313" key="1">
    <source>
        <dbReference type="EMBL" id="QBY43761.1"/>
    </source>
</evidence>
<dbReference type="KEGG" id="ans:ArsFIN_23300"/>
<reference evidence="1 2" key="1">
    <citation type="submission" date="2019-03" db="EMBL/GenBank/DDBJ databases">
        <title>Long-read sequencing reveals hyperdense prophage content in a complex bacterial symbiont genome.</title>
        <authorList>
            <person name="Frost C.L."/>
            <person name="Siozios S."/>
            <person name="Nadal-Jimenez P."/>
            <person name="Brockhurst M.A."/>
            <person name="King K.C."/>
            <person name="Darby A.C."/>
            <person name="Hurst G.D.D."/>
        </authorList>
    </citation>
    <scope>NUCLEOTIDE SEQUENCE [LARGE SCALE GENOMIC DNA]</scope>
    <source>
        <strain evidence="1 2">FIN</strain>
    </source>
</reference>
<name>A0A4P7KUU4_9GAMM</name>
<evidence type="ECO:0000313" key="2">
    <source>
        <dbReference type="Proteomes" id="UP000295134"/>
    </source>
</evidence>
<protein>
    <submittedName>
        <fullName evidence="1">Uncharacterized protein</fullName>
    </submittedName>
</protein>
<accession>A0A4P7KUU4</accession>
<dbReference type="AlphaFoldDB" id="A0A4P7KUU4"/>